<protein>
    <recommendedName>
        <fullName evidence="3">Secreted protein</fullName>
    </recommendedName>
</protein>
<keyword evidence="2" id="KW-1185">Reference proteome</keyword>
<reference evidence="2" key="1">
    <citation type="submission" date="2023-07" db="EMBL/GenBank/DDBJ databases">
        <title>30 novel species of actinomycetes from the DSMZ collection.</title>
        <authorList>
            <person name="Nouioui I."/>
        </authorList>
    </citation>
    <scope>NUCLEOTIDE SEQUENCE [LARGE SCALE GENOMIC DNA]</scope>
    <source>
        <strain evidence="2">DSM 44938</strain>
    </source>
</reference>
<dbReference type="RefSeq" id="WP_311703088.1">
    <property type="nucleotide sequence ID" value="NZ_JAVREL010000002.1"/>
</dbReference>
<accession>A0ABU2MKP7</accession>
<comment type="caution">
    <text evidence="1">The sequence shown here is derived from an EMBL/GenBank/DDBJ whole genome shotgun (WGS) entry which is preliminary data.</text>
</comment>
<organism evidence="1 2">
    <name type="scientific">Streptomyces litchfieldiae</name>
    <dbReference type="NCBI Taxonomy" id="3075543"/>
    <lineage>
        <taxon>Bacteria</taxon>
        <taxon>Bacillati</taxon>
        <taxon>Actinomycetota</taxon>
        <taxon>Actinomycetes</taxon>
        <taxon>Kitasatosporales</taxon>
        <taxon>Streptomycetaceae</taxon>
        <taxon>Streptomyces</taxon>
    </lineage>
</organism>
<proteinExistence type="predicted"/>
<sequence length="62" mass="5885">MNSPTFPARAFAAVVGALVGAATGVPLVAAAGAPALVVGTPTLCGAVVGVVFTPGNSRPNPR</sequence>
<name>A0ABU2MKP7_9ACTN</name>
<evidence type="ECO:0000313" key="1">
    <source>
        <dbReference type="EMBL" id="MDT0341953.1"/>
    </source>
</evidence>
<gene>
    <name evidence="1" type="ORF">RM590_04780</name>
</gene>
<evidence type="ECO:0000313" key="2">
    <source>
        <dbReference type="Proteomes" id="UP001183246"/>
    </source>
</evidence>
<evidence type="ECO:0008006" key="3">
    <source>
        <dbReference type="Google" id="ProtNLM"/>
    </source>
</evidence>
<dbReference type="Proteomes" id="UP001183246">
    <property type="component" value="Unassembled WGS sequence"/>
</dbReference>
<dbReference type="EMBL" id="JAVREL010000002">
    <property type="protein sequence ID" value="MDT0341953.1"/>
    <property type="molecule type" value="Genomic_DNA"/>
</dbReference>